<protein>
    <submittedName>
        <fullName evidence="1">Uncharacterized protein</fullName>
    </submittedName>
</protein>
<proteinExistence type="predicted"/>
<evidence type="ECO:0000313" key="1">
    <source>
        <dbReference type="EMBL" id="JAH95842.1"/>
    </source>
</evidence>
<sequence>MDIKSIICDTSYPPTGKMLMKHLSLKRVLSHNIAEGVVSDEVIDTISADWLSARRFLGIVEEKGVGEVIFQPRGRQSWTWSFSPIWFLFHPN</sequence>
<reference evidence="1" key="1">
    <citation type="submission" date="2014-11" db="EMBL/GenBank/DDBJ databases">
        <authorList>
            <person name="Amaro Gonzalez C."/>
        </authorList>
    </citation>
    <scope>NUCLEOTIDE SEQUENCE</scope>
</reference>
<dbReference type="EMBL" id="GBXM01012735">
    <property type="protein sequence ID" value="JAH95842.1"/>
    <property type="molecule type" value="Transcribed_RNA"/>
</dbReference>
<name>A0A0E9WZE0_ANGAN</name>
<dbReference type="AlphaFoldDB" id="A0A0E9WZE0"/>
<reference evidence="1" key="2">
    <citation type="journal article" date="2015" name="Fish Shellfish Immunol.">
        <title>Early steps in the European eel (Anguilla anguilla)-Vibrio vulnificus interaction in the gills: Role of the RtxA13 toxin.</title>
        <authorList>
            <person name="Callol A."/>
            <person name="Pajuelo D."/>
            <person name="Ebbesson L."/>
            <person name="Teles M."/>
            <person name="MacKenzie S."/>
            <person name="Amaro C."/>
        </authorList>
    </citation>
    <scope>NUCLEOTIDE SEQUENCE</scope>
</reference>
<accession>A0A0E9WZE0</accession>
<organism evidence="1">
    <name type="scientific">Anguilla anguilla</name>
    <name type="common">European freshwater eel</name>
    <name type="synonym">Muraena anguilla</name>
    <dbReference type="NCBI Taxonomy" id="7936"/>
    <lineage>
        <taxon>Eukaryota</taxon>
        <taxon>Metazoa</taxon>
        <taxon>Chordata</taxon>
        <taxon>Craniata</taxon>
        <taxon>Vertebrata</taxon>
        <taxon>Euteleostomi</taxon>
        <taxon>Actinopterygii</taxon>
        <taxon>Neopterygii</taxon>
        <taxon>Teleostei</taxon>
        <taxon>Anguilliformes</taxon>
        <taxon>Anguillidae</taxon>
        <taxon>Anguilla</taxon>
    </lineage>
</organism>